<name>A0A4W5LEC8_9TELE</name>
<reference evidence="2" key="3">
    <citation type="submission" date="2025-09" db="UniProtKB">
        <authorList>
            <consortium name="Ensembl"/>
        </authorList>
    </citation>
    <scope>IDENTIFICATION</scope>
</reference>
<reference evidence="3" key="1">
    <citation type="submission" date="2018-06" db="EMBL/GenBank/DDBJ databases">
        <title>Genome assembly of Danube salmon.</title>
        <authorList>
            <person name="Macqueen D.J."/>
            <person name="Gundappa M.K."/>
        </authorList>
    </citation>
    <scope>NUCLEOTIDE SEQUENCE [LARGE SCALE GENOMIC DNA]</scope>
</reference>
<dbReference type="Ensembl" id="ENSHHUT00000025120.1">
    <property type="protein sequence ID" value="ENSHHUP00000024213.1"/>
    <property type="gene ID" value="ENSHHUG00000015193.1"/>
</dbReference>
<proteinExistence type="predicted"/>
<evidence type="ECO:0000313" key="3">
    <source>
        <dbReference type="Proteomes" id="UP000314982"/>
    </source>
</evidence>
<evidence type="ECO:0000313" key="2">
    <source>
        <dbReference type="Ensembl" id="ENSHHUP00000024213.1"/>
    </source>
</evidence>
<dbReference type="STRING" id="62062.ENSHHUP00000024213"/>
<accession>A0A4W5LEC8</accession>
<feature type="region of interest" description="Disordered" evidence="1">
    <location>
        <begin position="64"/>
        <end position="114"/>
    </location>
</feature>
<organism evidence="2 3">
    <name type="scientific">Hucho hucho</name>
    <name type="common">huchen</name>
    <dbReference type="NCBI Taxonomy" id="62062"/>
    <lineage>
        <taxon>Eukaryota</taxon>
        <taxon>Metazoa</taxon>
        <taxon>Chordata</taxon>
        <taxon>Craniata</taxon>
        <taxon>Vertebrata</taxon>
        <taxon>Euteleostomi</taxon>
        <taxon>Actinopterygii</taxon>
        <taxon>Neopterygii</taxon>
        <taxon>Teleostei</taxon>
        <taxon>Protacanthopterygii</taxon>
        <taxon>Salmoniformes</taxon>
        <taxon>Salmonidae</taxon>
        <taxon>Salmoninae</taxon>
        <taxon>Hucho</taxon>
    </lineage>
</organism>
<dbReference type="AlphaFoldDB" id="A0A4W5LEC8"/>
<reference evidence="2" key="2">
    <citation type="submission" date="2025-08" db="UniProtKB">
        <authorList>
            <consortium name="Ensembl"/>
        </authorList>
    </citation>
    <scope>IDENTIFICATION</scope>
</reference>
<sequence length="145" mass="16968">MFLVERSRKKKLEQPRYEMRSQDRTFQSIVTVTKNYRSTLRQRNMQNRLAAIVCLRVLGLPEGQTGEEYSGLVGKRKREKKRIEKPDEEDTTVESGARKRHLSKNPKEQQLRKATAHQLFQMVYSTRQAQSDTALCKMTNALQPQ</sequence>
<dbReference type="Proteomes" id="UP000314982">
    <property type="component" value="Unassembled WGS sequence"/>
</dbReference>
<evidence type="ECO:0000256" key="1">
    <source>
        <dbReference type="SAM" id="MobiDB-lite"/>
    </source>
</evidence>
<dbReference type="SUPFAM" id="SSF54768">
    <property type="entry name" value="dsRNA-binding domain-like"/>
    <property type="match status" value="1"/>
</dbReference>
<keyword evidence="3" id="KW-1185">Reference proteome</keyword>
<protein>
    <submittedName>
        <fullName evidence="2">Uncharacterized protein</fullName>
    </submittedName>
</protein>
<dbReference type="Gene3D" id="3.30.160.20">
    <property type="match status" value="1"/>
</dbReference>